<protein>
    <submittedName>
        <fullName evidence="2">Uncharacterized protein</fullName>
    </submittedName>
</protein>
<evidence type="ECO:0000256" key="1">
    <source>
        <dbReference type="SAM" id="MobiDB-lite"/>
    </source>
</evidence>
<dbReference type="Proteomes" id="UP000215914">
    <property type="component" value="Unassembled WGS sequence"/>
</dbReference>
<dbReference type="Gramene" id="mRNA:HanXRQr2_Chr16g0744671">
    <property type="protein sequence ID" value="mRNA:HanXRQr2_Chr16g0744671"/>
    <property type="gene ID" value="HanXRQr2_Chr16g0744671"/>
</dbReference>
<organism evidence="2 3">
    <name type="scientific">Helianthus annuus</name>
    <name type="common">Common sunflower</name>
    <dbReference type="NCBI Taxonomy" id="4232"/>
    <lineage>
        <taxon>Eukaryota</taxon>
        <taxon>Viridiplantae</taxon>
        <taxon>Streptophyta</taxon>
        <taxon>Embryophyta</taxon>
        <taxon>Tracheophyta</taxon>
        <taxon>Spermatophyta</taxon>
        <taxon>Magnoliopsida</taxon>
        <taxon>eudicotyledons</taxon>
        <taxon>Gunneridae</taxon>
        <taxon>Pentapetalae</taxon>
        <taxon>asterids</taxon>
        <taxon>campanulids</taxon>
        <taxon>Asterales</taxon>
        <taxon>Asteraceae</taxon>
        <taxon>Asteroideae</taxon>
        <taxon>Heliantheae alliance</taxon>
        <taxon>Heliantheae</taxon>
        <taxon>Helianthus</taxon>
    </lineage>
</organism>
<feature type="region of interest" description="Disordered" evidence="1">
    <location>
        <begin position="1"/>
        <end position="25"/>
    </location>
</feature>
<dbReference type="AlphaFoldDB" id="A0A9K3GYE6"/>
<feature type="compositionally biased region" description="Basic and acidic residues" evidence="1">
    <location>
        <begin position="15"/>
        <end position="25"/>
    </location>
</feature>
<keyword evidence="3" id="KW-1185">Reference proteome</keyword>
<proteinExistence type="predicted"/>
<name>A0A9K3GYE6_HELAN</name>
<accession>A0A9K3GYE6</accession>
<evidence type="ECO:0000313" key="2">
    <source>
        <dbReference type="EMBL" id="KAF5759718.1"/>
    </source>
</evidence>
<sequence>MEIEDRAGGSSDSEVFGKDPESTDHRSLSVAGFLSWCGNGCLSSARCSPYLCFGPEISWIFINT</sequence>
<reference evidence="2" key="2">
    <citation type="submission" date="2020-06" db="EMBL/GenBank/DDBJ databases">
        <title>Helianthus annuus Genome sequencing and assembly Release 2.</title>
        <authorList>
            <person name="Gouzy J."/>
            <person name="Langlade N."/>
            <person name="Munos S."/>
        </authorList>
    </citation>
    <scope>NUCLEOTIDE SEQUENCE</scope>
    <source>
        <tissue evidence="2">Leaves</tissue>
    </source>
</reference>
<comment type="caution">
    <text evidence="2">The sequence shown here is derived from an EMBL/GenBank/DDBJ whole genome shotgun (WGS) entry which is preliminary data.</text>
</comment>
<evidence type="ECO:0000313" key="3">
    <source>
        <dbReference type="Proteomes" id="UP000215914"/>
    </source>
</evidence>
<gene>
    <name evidence="2" type="ORF">HanXRQr2_Chr16g0744671</name>
</gene>
<dbReference type="EMBL" id="MNCJ02000331">
    <property type="protein sequence ID" value="KAF5759718.1"/>
    <property type="molecule type" value="Genomic_DNA"/>
</dbReference>
<reference evidence="2" key="1">
    <citation type="journal article" date="2017" name="Nature">
        <title>The sunflower genome provides insights into oil metabolism, flowering and Asterid evolution.</title>
        <authorList>
            <person name="Badouin H."/>
            <person name="Gouzy J."/>
            <person name="Grassa C.J."/>
            <person name="Murat F."/>
            <person name="Staton S.E."/>
            <person name="Cottret L."/>
            <person name="Lelandais-Briere C."/>
            <person name="Owens G.L."/>
            <person name="Carrere S."/>
            <person name="Mayjonade B."/>
            <person name="Legrand L."/>
            <person name="Gill N."/>
            <person name="Kane N.C."/>
            <person name="Bowers J.E."/>
            <person name="Hubner S."/>
            <person name="Bellec A."/>
            <person name="Berard A."/>
            <person name="Berges H."/>
            <person name="Blanchet N."/>
            <person name="Boniface M.C."/>
            <person name="Brunel D."/>
            <person name="Catrice O."/>
            <person name="Chaidir N."/>
            <person name="Claudel C."/>
            <person name="Donnadieu C."/>
            <person name="Faraut T."/>
            <person name="Fievet G."/>
            <person name="Helmstetter N."/>
            <person name="King M."/>
            <person name="Knapp S.J."/>
            <person name="Lai Z."/>
            <person name="Le Paslier M.C."/>
            <person name="Lippi Y."/>
            <person name="Lorenzon L."/>
            <person name="Mandel J.R."/>
            <person name="Marage G."/>
            <person name="Marchand G."/>
            <person name="Marquand E."/>
            <person name="Bret-Mestries E."/>
            <person name="Morien E."/>
            <person name="Nambeesan S."/>
            <person name="Nguyen T."/>
            <person name="Pegot-Espagnet P."/>
            <person name="Pouilly N."/>
            <person name="Raftis F."/>
            <person name="Sallet E."/>
            <person name="Schiex T."/>
            <person name="Thomas J."/>
            <person name="Vandecasteele C."/>
            <person name="Vares D."/>
            <person name="Vear F."/>
            <person name="Vautrin S."/>
            <person name="Crespi M."/>
            <person name="Mangin B."/>
            <person name="Burke J.M."/>
            <person name="Salse J."/>
            <person name="Munos S."/>
            <person name="Vincourt P."/>
            <person name="Rieseberg L.H."/>
            <person name="Langlade N.B."/>
        </authorList>
    </citation>
    <scope>NUCLEOTIDE SEQUENCE</scope>
    <source>
        <tissue evidence="2">Leaves</tissue>
    </source>
</reference>